<evidence type="ECO:0000313" key="2">
    <source>
        <dbReference type="EMBL" id="TQM91124.1"/>
    </source>
</evidence>
<accession>A0A543K7V5</accession>
<dbReference type="EMBL" id="VFPU01000002">
    <property type="protein sequence ID" value="TQM91124.1"/>
    <property type="molecule type" value="Genomic_DNA"/>
</dbReference>
<feature type="transmembrane region" description="Helical" evidence="1">
    <location>
        <begin position="88"/>
        <end position="108"/>
    </location>
</feature>
<sequence length="157" mass="16666">MTSTALPVTAVAPRPRPTARTGTALWIFRVVSLVQATGMVLMPYLIGSFLQGHYPALKMHATVGGLLMLLTMLELAAAALLRWPGRLPLWPALAVLGLLVLLPTQLGLGYLREVALHVPLGVLLVAGSVALAGWAWTPGRARRSTLPASPARPEVRA</sequence>
<dbReference type="OrthoDB" id="3823611at2"/>
<feature type="transmembrane region" description="Helical" evidence="1">
    <location>
        <begin position="114"/>
        <end position="136"/>
    </location>
</feature>
<dbReference type="Proteomes" id="UP000315133">
    <property type="component" value="Unassembled WGS sequence"/>
</dbReference>
<comment type="caution">
    <text evidence="2">The sequence shown here is derived from an EMBL/GenBank/DDBJ whole genome shotgun (WGS) entry which is preliminary data.</text>
</comment>
<name>A0A543K7V5_9MICO</name>
<reference evidence="2 3" key="1">
    <citation type="submission" date="2019-06" db="EMBL/GenBank/DDBJ databases">
        <title>Sequencing the genomes of 1000 actinobacteria strains.</title>
        <authorList>
            <person name="Klenk H.-P."/>
        </authorList>
    </citation>
    <scope>NUCLEOTIDE SEQUENCE [LARGE SCALE GENOMIC DNA]</scope>
    <source>
        <strain evidence="2 3">DSM 12362</strain>
    </source>
</reference>
<feature type="transmembrane region" description="Helical" evidence="1">
    <location>
        <begin position="59"/>
        <end position="81"/>
    </location>
</feature>
<dbReference type="RefSeq" id="WP_141820540.1">
    <property type="nucleotide sequence ID" value="NZ_BAAAIL010000001.1"/>
</dbReference>
<feature type="transmembrane region" description="Helical" evidence="1">
    <location>
        <begin position="24"/>
        <end position="47"/>
    </location>
</feature>
<evidence type="ECO:0000256" key="1">
    <source>
        <dbReference type="SAM" id="Phobius"/>
    </source>
</evidence>
<keyword evidence="1" id="KW-0472">Membrane</keyword>
<proteinExistence type="predicted"/>
<keyword evidence="1" id="KW-1133">Transmembrane helix</keyword>
<organism evidence="2 3">
    <name type="scientific">Ornithinimicrobium humiphilum</name>
    <dbReference type="NCBI Taxonomy" id="125288"/>
    <lineage>
        <taxon>Bacteria</taxon>
        <taxon>Bacillati</taxon>
        <taxon>Actinomycetota</taxon>
        <taxon>Actinomycetes</taxon>
        <taxon>Micrococcales</taxon>
        <taxon>Ornithinimicrobiaceae</taxon>
        <taxon>Ornithinimicrobium</taxon>
    </lineage>
</organism>
<keyword evidence="1" id="KW-0812">Transmembrane</keyword>
<dbReference type="AlphaFoldDB" id="A0A543K7V5"/>
<keyword evidence="3" id="KW-1185">Reference proteome</keyword>
<protein>
    <submittedName>
        <fullName evidence="2">Uncharacterized protein</fullName>
    </submittedName>
</protein>
<evidence type="ECO:0000313" key="3">
    <source>
        <dbReference type="Proteomes" id="UP000315133"/>
    </source>
</evidence>
<gene>
    <name evidence="2" type="ORF">FB476_2850</name>
</gene>